<dbReference type="Pfam" id="PF13189">
    <property type="entry name" value="Cytidylate_kin2"/>
    <property type="match status" value="1"/>
</dbReference>
<reference evidence="1" key="1">
    <citation type="submission" date="2022-05" db="EMBL/GenBank/DDBJ databases">
        <authorList>
            <person name="Sun X."/>
        </authorList>
    </citation>
    <scope>NUCLEOTIDE SEQUENCE</scope>
    <source>
        <strain evidence="1">Ai-910</strain>
    </source>
</reference>
<dbReference type="EMBL" id="CP098400">
    <property type="protein sequence ID" value="URW80640.1"/>
    <property type="molecule type" value="Genomic_DNA"/>
</dbReference>
<reference evidence="1" key="2">
    <citation type="submission" date="2022-06" db="EMBL/GenBank/DDBJ databases">
        <title>Xiashengella guii gen. nov. sp. nov., a bacterium isolated form anaerobic digestion tank.</title>
        <authorList>
            <person name="Huang H."/>
        </authorList>
    </citation>
    <scope>NUCLEOTIDE SEQUENCE</scope>
    <source>
        <strain evidence="1">Ai-910</strain>
    </source>
</reference>
<evidence type="ECO:0000313" key="1">
    <source>
        <dbReference type="EMBL" id="URW80640.1"/>
    </source>
</evidence>
<accession>A0A9J6ZTK8</accession>
<dbReference type="Gene3D" id="3.40.50.300">
    <property type="entry name" value="P-loop containing nucleotide triphosphate hydrolases"/>
    <property type="match status" value="1"/>
</dbReference>
<proteinExistence type="predicted"/>
<keyword evidence="1" id="KW-0808">Transferase</keyword>
<dbReference type="AlphaFoldDB" id="A0A9J6ZTK8"/>
<organism evidence="1 2">
    <name type="scientific">Xiashengella succiniciproducens</name>
    <dbReference type="NCBI Taxonomy" id="2949635"/>
    <lineage>
        <taxon>Bacteria</taxon>
        <taxon>Pseudomonadati</taxon>
        <taxon>Bacteroidota</taxon>
        <taxon>Bacteroidia</taxon>
        <taxon>Marinilabiliales</taxon>
        <taxon>Marinilabiliaceae</taxon>
        <taxon>Xiashengella</taxon>
    </lineage>
</organism>
<dbReference type="RefSeq" id="WP_250725005.1">
    <property type="nucleotide sequence ID" value="NZ_CP098400.1"/>
</dbReference>
<keyword evidence="2" id="KW-1185">Reference proteome</keyword>
<dbReference type="KEGG" id="alkq:M9189_04655"/>
<evidence type="ECO:0000313" key="2">
    <source>
        <dbReference type="Proteomes" id="UP001056426"/>
    </source>
</evidence>
<keyword evidence="1" id="KW-0418">Kinase</keyword>
<dbReference type="Proteomes" id="UP001056426">
    <property type="component" value="Chromosome"/>
</dbReference>
<sequence length="226" mass="26191">MSERSGSKKRREEAPKLRGPVITISREYGCPAKRIARKLADTFTEKNRRLGHDAEWKWISKEIIDESARQLKLSPSVIQDISSYRTRGFFDHLAHFFSDEYYPGDVKVKNTIANFIYNAASEGNVIIVGRAAESITKDFEKALHIKLQAPIEWRAKQVAEAYGMTFSDAKREALEMDKRRLQFRNYFEKDRADTDFFDVMFNTATMTDEEIIEMILIVSETRGFVL</sequence>
<gene>
    <name evidence="1" type="ORF">M9189_04655</name>
</gene>
<dbReference type="InterPro" id="IPR027417">
    <property type="entry name" value="P-loop_NTPase"/>
</dbReference>
<name>A0A9J6ZTK8_9BACT</name>
<protein>
    <submittedName>
        <fullName evidence="1">Cytidylate kinase-like family protein</fullName>
    </submittedName>
</protein>
<dbReference type="GO" id="GO:0016301">
    <property type="term" value="F:kinase activity"/>
    <property type="evidence" value="ECO:0007669"/>
    <property type="project" value="UniProtKB-KW"/>
</dbReference>